<organism evidence="2 3">
    <name type="scientific">Caerostris darwini</name>
    <dbReference type="NCBI Taxonomy" id="1538125"/>
    <lineage>
        <taxon>Eukaryota</taxon>
        <taxon>Metazoa</taxon>
        <taxon>Ecdysozoa</taxon>
        <taxon>Arthropoda</taxon>
        <taxon>Chelicerata</taxon>
        <taxon>Arachnida</taxon>
        <taxon>Araneae</taxon>
        <taxon>Araneomorphae</taxon>
        <taxon>Entelegynae</taxon>
        <taxon>Araneoidea</taxon>
        <taxon>Araneidae</taxon>
        <taxon>Caerostris</taxon>
    </lineage>
</organism>
<accession>A0AAV4R6W9</accession>
<proteinExistence type="predicted"/>
<evidence type="ECO:0000313" key="2">
    <source>
        <dbReference type="EMBL" id="GIY17698.1"/>
    </source>
</evidence>
<evidence type="ECO:0000256" key="1">
    <source>
        <dbReference type="SAM" id="SignalP"/>
    </source>
</evidence>
<keyword evidence="3" id="KW-1185">Reference proteome</keyword>
<evidence type="ECO:0000313" key="3">
    <source>
        <dbReference type="Proteomes" id="UP001054837"/>
    </source>
</evidence>
<dbReference type="AlphaFoldDB" id="A0AAV4R6W9"/>
<protein>
    <submittedName>
        <fullName evidence="2">Uncharacterized protein</fullName>
    </submittedName>
</protein>
<feature type="chain" id="PRO_5043394257" evidence="1">
    <location>
        <begin position="16"/>
        <end position="148"/>
    </location>
</feature>
<name>A0AAV4R6W9_9ARAC</name>
<keyword evidence="1" id="KW-0732">Signal</keyword>
<reference evidence="2 3" key="1">
    <citation type="submission" date="2021-06" db="EMBL/GenBank/DDBJ databases">
        <title>Caerostris darwini draft genome.</title>
        <authorList>
            <person name="Kono N."/>
            <person name="Arakawa K."/>
        </authorList>
    </citation>
    <scope>NUCLEOTIDE SEQUENCE [LARGE SCALE GENOMIC DNA]</scope>
</reference>
<dbReference type="EMBL" id="BPLQ01005829">
    <property type="protein sequence ID" value="GIY17698.1"/>
    <property type="molecule type" value="Genomic_DNA"/>
</dbReference>
<feature type="signal peptide" evidence="1">
    <location>
        <begin position="1"/>
        <end position="15"/>
    </location>
</feature>
<dbReference type="Proteomes" id="UP001054837">
    <property type="component" value="Unassembled WGS sequence"/>
</dbReference>
<comment type="caution">
    <text evidence="2">The sequence shown here is derived from an EMBL/GenBank/DDBJ whole genome shotgun (WGS) entry which is preliminary data.</text>
</comment>
<gene>
    <name evidence="2" type="ORF">CDAR_406661</name>
</gene>
<sequence length="148" mass="15541">MFMLVALSCLAVAQASGFYEVYPQFVPTFERAIGNYGYSDFRGVGRQVNFEVNPSGLRANVRTNEIALAPQLPLAAPLLSGFPYNYGGVVASPAVVASPSVVYGGLGPYGLRSGYNGYGLGYNGYGYRGVLGYSGLLGGYGGVIGLRK</sequence>